<feature type="compositionally biased region" description="Acidic residues" evidence="1">
    <location>
        <begin position="1017"/>
        <end position="1043"/>
    </location>
</feature>
<feature type="compositionally biased region" description="Low complexity" evidence="1">
    <location>
        <begin position="1070"/>
        <end position="1082"/>
    </location>
</feature>
<dbReference type="Proteomes" id="UP000799778">
    <property type="component" value="Unassembled WGS sequence"/>
</dbReference>
<accession>A0A6A5XGP5</accession>
<organism evidence="2 3">
    <name type="scientific">Aaosphaeria arxii CBS 175.79</name>
    <dbReference type="NCBI Taxonomy" id="1450172"/>
    <lineage>
        <taxon>Eukaryota</taxon>
        <taxon>Fungi</taxon>
        <taxon>Dikarya</taxon>
        <taxon>Ascomycota</taxon>
        <taxon>Pezizomycotina</taxon>
        <taxon>Dothideomycetes</taxon>
        <taxon>Pleosporomycetidae</taxon>
        <taxon>Pleosporales</taxon>
        <taxon>Pleosporales incertae sedis</taxon>
        <taxon>Aaosphaeria</taxon>
    </lineage>
</organism>
<keyword evidence="3" id="KW-1185">Reference proteome</keyword>
<feature type="region of interest" description="Disordered" evidence="1">
    <location>
        <begin position="843"/>
        <end position="1120"/>
    </location>
</feature>
<proteinExistence type="predicted"/>
<feature type="compositionally biased region" description="Polar residues" evidence="1">
    <location>
        <begin position="894"/>
        <end position="915"/>
    </location>
</feature>
<dbReference type="OrthoDB" id="5427134at2759"/>
<feature type="compositionally biased region" description="Polar residues" evidence="1">
    <location>
        <begin position="247"/>
        <end position="267"/>
    </location>
</feature>
<sequence length="1132" mass="123882">MAAARAQATTAAHNSPLAPSRPRTLTSTYTLPNGPCTHRDLAFGSCGCNQFWDVSNADVHVGSTGQGASNERSTYCVCGHHACFHLQTPRIDDALDTHMAEAQNLNSIERDGPNYIMRPSSQTDHVQQGMLNHMVGPLIQSADPLHTRDEQPTAPPLDVSGLPRVPSVCLLSHERRERHARANNIGRLVSDDTSQARRDFAGLGLSLSNLGNEQHATDLHLSTLPTLPMPAPVVLNAPESIDEPEISPSTRANSVLDPNSSTGNPTGHPTGRPNPWPLLPSIDVGGDTIPDTYNPDEFIQSATEVATPSAANTPDLGIADQAVHEGKRFVETLAKLMPNTEQRNVADLKQDNSASVQVATKFPSNSPIHAQLQHALRTGSPQTLQKIAAYLAPLHNLLNSMPNVANAMRDLTNRLDYLENNSFNHVQPDDFHTTMDLYDGRLLELEHRMDDHDKMHQTIDTEQGSGSFPRRNITSVTESFGSNNSFCSTTSSAMILAAMDRKGMESELGEIKERLDILEAAAQPTMSNSWEVEVVLLPWGTELHGIWFPADEPMHDPTKAITQNSEEWTQAIASVHGQRVDNSQSMVDPSTTTSDGQVIPSNFPSSQESNAWDAQAITEWATGPADEWLFPKACGSNNLVYKRLQSRGFIKNVTLTSSNSKDIQAALTTAFRDLVELLEYDGQDNSIVSLHPGLLATFIPLRKVVKSSRLEFLAPSEMSTSALWSTQFLAAGVMMRVSGGKKRLYVTQREAYMQHSDYEEVSWTWQQLRQLPRHQPDMDSQMEGNDEHCQPRVEEADAKEACWAYVEAYDAPPPSVNESFSSHQSAPMELSMRPAGREWRRSITPTSILKVRQQQPLSPSSGRYLTRPMQARPRTASTSVLERNLSGIQKRRLNSSPVKQHSAPQSVWRTPSVSTLRPKRRRILRSSSSPSGQVAGLGGTEDILEKDKPRPSRELPSPLSSSHPALPRTSSDITSRSQRSVAIVGRTTPFAYATPYSGPVSGGRPKFGGFDDHPGDTEPDDDDYDGNDDDDSGEDDISWDGVDDDGHSDIAATSTSGSDLHTRGLNDPASFSSDESGFGSESNQEDSDADAVDVNMRAPEGDDDNNGFGAQRQTDGEEEEDVFDALLGVLER</sequence>
<evidence type="ECO:0000256" key="1">
    <source>
        <dbReference type="SAM" id="MobiDB-lite"/>
    </source>
</evidence>
<feature type="region of interest" description="Disordered" evidence="1">
    <location>
        <begin position="578"/>
        <end position="607"/>
    </location>
</feature>
<evidence type="ECO:0000313" key="3">
    <source>
        <dbReference type="Proteomes" id="UP000799778"/>
    </source>
</evidence>
<feature type="compositionally biased region" description="Basic and acidic residues" evidence="1">
    <location>
        <begin position="943"/>
        <end position="953"/>
    </location>
</feature>
<feature type="compositionally biased region" description="Polar residues" evidence="1">
    <location>
        <begin position="843"/>
        <end position="863"/>
    </location>
</feature>
<dbReference type="AlphaFoldDB" id="A0A6A5XGP5"/>
<name>A0A6A5XGP5_9PLEO</name>
<dbReference type="GeneID" id="54281152"/>
<feature type="region of interest" description="Disordered" evidence="1">
    <location>
        <begin position="241"/>
        <end position="281"/>
    </location>
</feature>
<feature type="compositionally biased region" description="Low complexity" evidence="1">
    <location>
        <begin position="1"/>
        <end position="12"/>
    </location>
</feature>
<feature type="compositionally biased region" description="Polar residues" evidence="1">
    <location>
        <begin position="969"/>
        <end position="980"/>
    </location>
</feature>
<feature type="compositionally biased region" description="Low complexity" evidence="1">
    <location>
        <begin position="954"/>
        <end position="968"/>
    </location>
</feature>
<gene>
    <name evidence="2" type="ORF">BU24DRAFT_352894</name>
</gene>
<reference evidence="2" key="1">
    <citation type="journal article" date="2020" name="Stud. Mycol.">
        <title>101 Dothideomycetes genomes: a test case for predicting lifestyles and emergence of pathogens.</title>
        <authorList>
            <person name="Haridas S."/>
            <person name="Albert R."/>
            <person name="Binder M."/>
            <person name="Bloem J."/>
            <person name="Labutti K."/>
            <person name="Salamov A."/>
            <person name="Andreopoulos B."/>
            <person name="Baker S."/>
            <person name="Barry K."/>
            <person name="Bills G."/>
            <person name="Bluhm B."/>
            <person name="Cannon C."/>
            <person name="Castanera R."/>
            <person name="Culley D."/>
            <person name="Daum C."/>
            <person name="Ezra D."/>
            <person name="Gonzalez J."/>
            <person name="Henrissat B."/>
            <person name="Kuo A."/>
            <person name="Liang C."/>
            <person name="Lipzen A."/>
            <person name="Lutzoni F."/>
            <person name="Magnuson J."/>
            <person name="Mondo S."/>
            <person name="Nolan M."/>
            <person name="Ohm R."/>
            <person name="Pangilinan J."/>
            <person name="Park H.-J."/>
            <person name="Ramirez L."/>
            <person name="Alfaro M."/>
            <person name="Sun H."/>
            <person name="Tritt A."/>
            <person name="Yoshinaga Y."/>
            <person name="Zwiers L.-H."/>
            <person name="Turgeon B."/>
            <person name="Goodwin S."/>
            <person name="Spatafora J."/>
            <person name="Crous P."/>
            <person name="Grigoriev I."/>
        </authorList>
    </citation>
    <scope>NUCLEOTIDE SEQUENCE</scope>
    <source>
        <strain evidence="2">CBS 175.79</strain>
    </source>
</reference>
<dbReference type="EMBL" id="ML978073">
    <property type="protein sequence ID" value="KAF2012358.1"/>
    <property type="molecule type" value="Genomic_DNA"/>
</dbReference>
<protein>
    <submittedName>
        <fullName evidence="2">Uncharacterized protein</fullName>
    </submittedName>
</protein>
<evidence type="ECO:0000313" key="2">
    <source>
        <dbReference type="EMBL" id="KAF2012358.1"/>
    </source>
</evidence>
<feature type="region of interest" description="Disordered" evidence="1">
    <location>
        <begin position="1"/>
        <end position="24"/>
    </location>
</feature>
<dbReference type="RefSeq" id="XP_033380697.1">
    <property type="nucleotide sequence ID" value="XM_033523755.1"/>
</dbReference>
<feature type="compositionally biased region" description="Polar residues" evidence="1">
    <location>
        <begin position="580"/>
        <end position="607"/>
    </location>
</feature>